<dbReference type="NCBIfam" id="NF038150">
    <property type="entry name" value="lanthi_synth_IV"/>
    <property type="match status" value="1"/>
</dbReference>
<reference evidence="3" key="1">
    <citation type="submission" date="2021-01" db="EMBL/GenBank/DDBJ databases">
        <title>Whole genome shotgun sequence of Acrocarpospora phusangensis NBRC 108782.</title>
        <authorList>
            <person name="Komaki H."/>
            <person name="Tamura T."/>
        </authorList>
    </citation>
    <scope>NUCLEOTIDE SEQUENCE</scope>
    <source>
        <strain evidence="3">NBRC 108782</strain>
    </source>
</reference>
<keyword evidence="3" id="KW-0723">Serine/threonine-protein kinase</keyword>
<keyword evidence="3" id="KW-0418">Kinase</keyword>
<protein>
    <submittedName>
        <fullName evidence="3">Serine/threonine protein kinase</fullName>
    </submittedName>
</protein>
<dbReference type="GO" id="GO:0005886">
    <property type="term" value="C:plasma membrane"/>
    <property type="evidence" value="ECO:0007669"/>
    <property type="project" value="TreeGrafter"/>
</dbReference>
<feature type="domain" description="Protein kinase" evidence="2">
    <location>
        <begin position="221"/>
        <end position="510"/>
    </location>
</feature>
<dbReference type="Pfam" id="PF00069">
    <property type="entry name" value="Pkinase"/>
    <property type="match status" value="1"/>
</dbReference>
<evidence type="ECO:0000259" key="2">
    <source>
        <dbReference type="PROSITE" id="PS50011"/>
    </source>
</evidence>
<keyword evidence="1" id="KW-0862">Zinc</keyword>
<dbReference type="Pfam" id="PF05147">
    <property type="entry name" value="LANC_like"/>
    <property type="match status" value="1"/>
</dbReference>
<keyword evidence="3" id="KW-0808">Transferase</keyword>
<evidence type="ECO:0000256" key="1">
    <source>
        <dbReference type="PIRSR" id="PIRSR607822-1"/>
    </source>
</evidence>
<dbReference type="InterPro" id="IPR058053">
    <property type="entry name" value="RamC_C"/>
</dbReference>
<feature type="binding site" evidence="1">
    <location>
        <position position="816"/>
    </location>
    <ligand>
        <name>Zn(2+)</name>
        <dbReference type="ChEBI" id="CHEBI:29105"/>
    </ligand>
</feature>
<dbReference type="InterPro" id="IPR000719">
    <property type="entry name" value="Prot_kinase_dom"/>
</dbReference>
<dbReference type="GO" id="GO:0004674">
    <property type="term" value="F:protein serine/threonine kinase activity"/>
    <property type="evidence" value="ECO:0007669"/>
    <property type="project" value="UniProtKB-KW"/>
</dbReference>
<dbReference type="EMBL" id="BOOA01000013">
    <property type="protein sequence ID" value="GIH23826.1"/>
    <property type="molecule type" value="Genomic_DNA"/>
</dbReference>
<gene>
    <name evidence="3" type="ORF">Aph01nite_21360</name>
</gene>
<keyword evidence="1" id="KW-0479">Metal-binding</keyword>
<evidence type="ECO:0000313" key="3">
    <source>
        <dbReference type="EMBL" id="GIH23826.1"/>
    </source>
</evidence>
<comment type="caution">
    <text evidence="3">The sequence shown here is derived from an EMBL/GenBank/DDBJ whole genome shotgun (WGS) entry which is preliminary data.</text>
</comment>
<dbReference type="CDD" id="cd04791">
    <property type="entry name" value="LanC_SerThrkinase"/>
    <property type="match status" value="1"/>
</dbReference>
<accession>A0A919Q983</accession>
<dbReference type="InterPro" id="IPR011009">
    <property type="entry name" value="Kinase-like_dom_sf"/>
</dbReference>
<organism evidence="3 4">
    <name type="scientific">Acrocarpospora phusangensis</name>
    <dbReference type="NCBI Taxonomy" id="1070424"/>
    <lineage>
        <taxon>Bacteria</taxon>
        <taxon>Bacillati</taxon>
        <taxon>Actinomycetota</taxon>
        <taxon>Actinomycetes</taxon>
        <taxon>Streptosporangiales</taxon>
        <taxon>Streptosporangiaceae</taxon>
        <taxon>Acrocarpospora</taxon>
    </lineage>
</organism>
<dbReference type="Pfam" id="PF25816">
    <property type="entry name" value="RamC_N"/>
    <property type="match status" value="1"/>
</dbReference>
<dbReference type="RefSeq" id="WP_204040608.1">
    <property type="nucleotide sequence ID" value="NZ_BOOA01000013.1"/>
</dbReference>
<dbReference type="PANTHER" id="PTHR12736">
    <property type="entry name" value="LANC-LIKE PROTEIN"/>
    <property type="match status" value="1"/>
</dbReference>
<sequence length="903" mass="97913">MSGHPGGYWAENDLLVDHVRAAVARTGEDWHVNPGKAWCYVAPHGHRDRPQGWKLHVSATPLSAPIVVARAASVLIARRASFKFATTIDRVEELVGAQHDRGGSGKVITVYPENDERFTVLAEELDRITRGLAGPRILSDKPYRPGSLVHYRFGVIAGTRMLDNDGTDASLFTRPDGTFALDRRMPWFATPEWAPPCPIPDEPRPAATEGPAKPVLLGGRFAVHEAIVQANKGGVYVGADRETGAEVVIKQARRHTDGSRFGRDAQDRLRHEADMLDELAPLGFTPRKIALFEQQGDLFLAEDKIDGQRLRDWAHDRVRRSDDDLGAPLPDVLALTRRLIALVAAVHERGVVLRDLTPSNVMVAPDGTLRLIDLELAARPGDVVEAAATPGYGTPEAFSGPRVTEAPGFDADCFALGATVFHLATGLDPVSPSTGGADTASPERMREFVERAAVRHLALRRVGPLILGLLGVDGERWTPARAAEYLDGELPALAVRAGTDEITEDEHERLLTGGLGFILATMDLESRDFLWPAFGFAAESDPCNVQTGAAGVLAVLTRAAGLRPEERLRQAVADVSGWIERKIAAEPRVLPGLYFGRSGTAWALHDAARLLGDGRMAHRAESLALNAPVDWPNPDICHGMAGAGLTQLHFLRATGDERFAVRLRRAADNLLAAVEPTPEGVMWEVPKDFASQLAGIRHYGFAHGVAGIGAFLLAAFQETGDERYLDMAQQAGRTLVKVADQDGGQAWWPSDEREIRTRKADGAPSEAVYWCNGSSGVGTFLIRLWRQTGDPEARELAEQAAVASWRTPWYTSPAACHGTAGNAEFLLDMADALGEDRYRRMAAEMSGAVFARHATRDGHLVVGDDSFHEVTASYHTGLGGVVALLLRLRHGGPRPFMAEGHDR</sequence>
<dbReference type="SMART" id="SM01260">
    <property type="entry name" value="LANC_like"/>
    <property type="match status" value="1"/>
</dbReference>
<feature type="binding site" evidence="1">
    <location>
        <position position="771"/>
    </location>
    <ligand>
        <name>Zn(2+)</name>
        <dbReference type="ChEBI" id="CHEBI:29105"/>
    </ligand>
</feature>
<dbReference type="Gene3D" id="1.50.10.20">
    <property type="match status" value="1"/>
</dbReference>
<evidence type="ECO:0000313" key="4">
    <source>
        <dbReference type="Proteomes" id="UP000640052"/>
    </source>
</evidence>
<dbReference type="AlphaFoldDB" id="A0A919Q983"/>
<dbReference type="SUPFAM" id="SSF158745">
    <property type="entry name" value="LanC-like"/>
    <property type="match status" value="1"/>
</dbReference>
<dbReference type="SMART" id="SM00220">
    <property type="entry name" value="S_TKc"/>
    <property type="match status" value="1"/>
</dbReference>
<proteinExistence type="predicted"/>
<feature type="binding site" evidence="1">
    <location>
        <position position="817"/>
    </location>
    <ligand>
        <name>Zn(2+)</name>
        <dbReference type="ChEBI" id="CHEBI:29105"/>
    </ligand>
</feature>
<name>A0A919Q983_9ACTN</name>
<dbReference type="PANTHER" id="PTHR12736:SF21">
    <property type="entry name" value="LANC-LIKE PROTEIN 2"/>
    <property type="match status" value="1"/>
</dbReference>
<dbReference type="Gene3D" id="1.10.510.10">
    <property type="entry name" value="Transferase(Phosphotransferase) domain 1"/>
    <property type="match status" value="1"/>
</dbReference>
<dbReference type="InterPro" id="IPR057929">
    <property type="entry name" value="RamC_N"/>
</dbReference>
<dbReference type="Proteomes" id="UP000640052">
    <property type="component" value="Unassembled WGS sequence"/>
</dbReference>
<dbReference type="InterPro" id="IPR007822">
    <property type="entry name" value="LANC-like"/>
</dbReference>
<dbReference type="GO" id="GO:0031179">
    <property type="term" value="P:peptide modification"/>
    <property type="evidence" value="ECO:0007669"/>
    <property type="project" value="InterPro"/>
</dbReference>
<dbReference type="GO" id="GO:0005524">
    <property type="term" value="F:ATP binding"/>
    <property type="evidence" value="ECO:0007669"/>
    <property type="project" value="InterPro"/>
</dbReference>
<keyword evidence="4" id="KW-1185">Reference proteome</keyword>
<dbReference type="GO" id="GO:0046872">
    <property type="term" value="F:metal ion binding"/>
    <property type="evidence" value="ECO:0007669"/>
    <property type="project" value="UniProtKB-KW"/>
</dbReference>
<dbReference type="PROSITE" id="PS50011">
    <property type="entry name" value="PROTEIN_KINASE_DOM"/>
    <property type="match status" value="1"/>
</dbReference>
<dbReference type="SUPFAM" id="SSF56112">
    <property type="entry name" value="Protein kinase-like (PK-like)"/>
    <property type="match status" value="1"/>
</dbReference>
<dbReference type="PRINTS" id="PR01950">
    <property type="entry name" value="LANCSUPER"/>
</dbReference>